<protein>
    <recommendedName>
        <fullName evidence="1">DUF4817 domain-containing protein</fullName>
    </recommendedName>
</protein>
<dbReference type="EMBL" id="CAKOGL010000012">
    <property type="protein sequence ID" value="CAH2092561.1"/>
    <property type="molecule type" value="Genomic_DNA"/>
</dbReference>
<dbReference type="Proteomes" id="UP001153954">
    <property type="component" value="Unassembled WGS sequence"/>
</dbReference>
<dbReference type="AlphaFoldDB" id="A0AAU9U0C4"/>
<dbReference type="Pfam" id="PF16087">
    <property type="entry name" value="DUF4817"/>
    <property type="match status" value="1"/>
</dbReference>
<keyword evidence="3" id="KW-1185">Reference proteome</keyword>
<comment type="caution">
    <text evidence="2">The sequence shown here is derived from an EMBL/GenBank/DDBJ whole genome shotgun (WGS) entry which is preliminary data.</text>
</comment>
<feature type="domain" description="DUF4817" evidence="1">
    <location>
        <begin position="5"/>
        <end position="58"/>
    </location>
</feature>
<reference evidence="2" key="1">
    <citation type="submission" date="2022-03" db="EMBL/GenBank/DDBJ databases">
        <authorList>
            <person name="Tunstrom K."/>
        </authorList>
    </citation>
    <scope>NUCLEOTIDE SEQUENCE</scope>
</reference>
<dbReference type="InterPro" id="IPR032135">
    <property type="entry name" value="DUF4817"/>
</dbReference>
<sequence length="176" mass="20810">MERYTIEQCIFIVEHYLKYNESLAAAVRKFHTKYGRNSVMTSSTVKNLIKKWRHTGRLKTSRSNDNIEVVHLDLHAYEIQCIHLFHAQRRDFVEWINEHQRVDADFSSKIILSNEAHYHLDDFVNRQNCRIWGSENTHVTDNVTNKCIHNMSLFGEDFGLEASLDNTSLKLRLMKQ</sequence>
<accession>A0AAU9U0C4</accession>
<evidence type="ECO:0000313" key="3">
    <source>
        <dbReference type="Proteomes" id="UP001153954"/>
    </source>
</evidence>
<gene>
    <name evidence="2" type="ORF">EEDITHA_LOCUS8312</name>
</gene>
<proteinExistence type="predicted"/>
<evidence type="ECO:0000313" key="2">
    <source>
        <dbReference type="EMBL" id="CAH2092561.1"/>
    </source>
</evidence>
<organism evidence="2 3">
    <name type="scientific">Euphydryas editha</name>
    <name type="common">Edith's checkerspot</name>
    <dbReference type="NCBI Taxonomy" id="104508"/>
    <lineage>
        <taxon>Eukaryota</taxon>
        <taxon>Metazoa</taxon>
        <taxon>Ecdysozoa</taxon>
        <taxon>Arthropoda</taxon>
        <taxon>Hexapoda</taxon>
        <taxon>Insecta</taxon>
        <taxon>Pterygota</taxon>
        <taxon>Neoptera</taxon>
        <taxon>Endopterygota</taxon>
        <taxon>Lepidoptera</taxon>
        <taxon>Glossata</taxon>
        <taxon>Ditrysia</taxon>
        <taxon>Papilionoidea</taxon>
        <taxon>Nymphalidae</taxon>
        <taxon>Nymphalinae</taxon>
        <taxon>Euphydryas</taxon>
    </lineage>
</organism>
<evidence type="ECO:0000259" key="1">
    <source>
        <dbReference type="Pfam" id="PF16087"/>
    </source>
</evidence>
<name>A0AAU9U0C4_EUPED</name>